<dbReference type="GO" id="GO:0008270">
    <property type="term" value="F:zinc ion binding"/>
    <property type="evidence" value="ECO:0007669"/>
    <property type="project" value="UniProtKB-KW"/>
</dbReference>
<keyword evidence="1" id="KW-0479">Metal-binding</keyword>
<feature type="compositionally biased region" description="Polar residues" evidence="3">
    <location>
        <begin position="3046"/>
        <end position="3057"/>
    </location>
</feature>
<feature type="region of interest" description="Disordered" evidence="3">
    <location>
        <begin position="3351"/>
        <end position="3394"/>
    </location>
</feature>
<gene>
    <name evidence="7" type="ORF">MENT_LOCUS45545</name>
</gene>
<feature type="region of interest" description="Disordered" evidence="3">
    <location>
        <begin position="401"/>
        <end position="431"/>
    </location>
</feature>
<dbReference type="InterPro" id="IPR001878">
    <property type="entry name" value="Znf_CCHC"/>
</dbReference>
<dbReference type="SMART" id="SM00343">
    <property type="entry name" value="ZnF_C2HC"/>
    <property type="match status" value="2"/>
</dbReference>
<dbReference type="InterPro" id="IPR040676">
    <property type="entry name" value="DUF5641"/>
</dbReference>
<protein>
    <submittedName>
        <fullName evidence="7">Uncharacterized protein</fullName>
    </submittedName>
</protein>
<dbReference type="GO" id="GO:0015074">
    <property type="term" value="P:DNA integration"/>
    <property type="evidence" value="ECO:0007669"/>
    <property type="project" value="InterPro"/>
</dbReference>
<dbReference type="SUPFAM" id="SSF53098">
    <property type="entry name" value="Ribonuclease H-like"/>
    <property type="match status" value="1"/>
</dbReference>
<feature type="compositionally biased region" description="Low complexity" evidence="3">
    <location>
        <begin position="157"/>
        <end position="187"/>
    </location>
</feature>
<dbReference type="Pfam" id="PF05380">
    <property type="entry name" value="Peptidase_A17"/>
    <property type="match status" value="1"/>
</dbReference>
<feature type="domain" description="Integrase catalytic" evidence="6">
    <location>
        <begin position="1548"/>
        <end position="1721"/>
    </location>
</feature>
<keyword evidence="4" id="KW-0812">Transmembrane</keyword>
<dbReference type="InterPro" id="IPR005312">
    <property type="entry name" value="DUF1759"/>
</dbReference>
<dbReference type="Pfam" id="PF17921">
    <property type="entry name" value="Integrase_H2C2"/>
    <property type="match status" value="1"/>
</dbReference>
<feature type="transmembrane region" description="Helical" evidence="4">
    <location>
        <begin position="2063"/>
        <end position="2086"/>
    </location>
</feature>
<dbReference type="Gene3D" id="3.30.420.10">
    <property type="entry name" value="Ribonuclease H-like superfamily/Ribonuclease H"/>
    <property type="match status" value="2"/>
</dbReference>
<evidence type="ECO:0000313" key="8">
    <source>
        <dbReference type="Proteomes" id="UP000580250"/>
    </source>
</evidence>
<sequence>MPSSGPIRSQLGPALKALKDHLAAATELLRAGAERDLLQLRGEHHHLGRTLSRVDDLNEKWSNLIDRLEGESLEAEERTYQDFPPPAAGEGVQVRQLHFMEIAEQARGVLNEIEYLLAEPDEASSQASQGSRQTLTETEQQEQHQSVLEHQSIHSEQINQQHYQQVNQQPNQQQYQQVNQQPNQQQYQQVNQEFNQQQVSRFQPDIRLPELRLDPFNGDPRKWPTFWQLFSANIDQRPMDNIRKMSYLLTFLQGPAKELVAGFVLSNENYTRALDLLKSRYGDSRAITEALEAELMNLHPANESTYSLRGFVDNIERICRQLEAYGHVDSSPFVSTAIKSKLPQQIVAKLVEKERGSGNRWNCAQLRKELREIVEIKEEVQRCSTVTRVRQEITNPPVQRNKVAQKGRPPELTRSFGAPIQSRQENRRPFRGPRRCSLCDIVGHLPSQCPKYPTPQDRFRRLRAQNRCVRCLNEGHTSRDCHSFKICGQCQGGHHMLVCTKGRENKGPQANYRQGNKQKPQKQFTQMAATSEKGPATGSNLTEPSIDNEKVQPEKSITAMAYSHLRKKPTAYLMTRKIAIASPREPNKEIPAFVFFDPGSQLSYIVKSLVKQLRPPQIARDDVEVHGFGGTLRDPIRIRSPSYAISIQREDGEWEEVELNWTKEISTSFEMANWVAEMPTQVADFPEVQKAIELSTEVPGIMLGTRHFWKYFMGRTEVAPGLFVIQTAFGPVVGGESDMSPQGGKLSHSLATVSNDSVDQMPQSNTIEEFWNLESIGIRENPASDDDQVAISQLKKSITQDKEGRYTVSWLWREPRAPLPSNYRMAYSRLCSTYNNLNRSKELLEKYNKVFLDYLKQGIIEPAQKDPEGQEHYLAHHAVITHKLRPVFDASAHPRGQPSLNDCLLRGPVLLPELVGLLIRFRQPKYVAISDIESAFLMVGLHPADREVAKFLWVKELQKPPVGENIQVYRFARVAFGVICSPYLLAGVIRHHLDKYGPGVASELANSLYVDNLHLGAETWPELLDKCRRAKEIFSDASMNLREFSSNSAKLMNAIPEKDRLDAQEPKVLGMRWNINTDSLSFQLPNEPMKKNVSRRAVLSSLAGIYDPLGLLSPSVLPAKLFFQKLWDEGHDWDSPLSDEETSVWEKFLKGWQHTNISLPRRALSITPQETEIHTFVDASSCAYAAAVYLRGVNNDSISTSLIFAKNRLKPKKGGKTLTIPRMELIAILIGVRATAYVKKEIGVPLTQIHLWSDSQIALSWVRSPQSQPSFVQRRLDEIKKHTNITFHYIRTNENPSDLATRGLTPQELNQSRLWWSGPDWLEKSASSWPEDPNFETFNLKEAIGSEPEENHSDQVLTLQAQVTSRESHQRLIRSSSWVKSRRIMFYILRFINVILGIKGAPTIGLKSVSKNGPPTASDITLAEKYLIKWEQNECSEELLKYKHIIDKDKIIRLQTRMINSQSPEGLIHPILLPKNSDVGKLVITHIHKGLCHAGVDWTLTEYLNQYWQPKARQTVRRVISDCMACRKMNSYKYALPEMPPLPSDRVQQRRPFQSIGIDYAGPTLTKVNGALVKCWLVLITCLTTRAVYIEPTLDLTAASFINVFRRFISRRGKPERVLTDNGRNLVLAEKAISAALAPLLADSKIEWKFIPALSPWAGGIYERLIGLAKTCFRRTLGKQILPYDQLATFVAEVEAALNSRPLTHVSDGEGTPLPLRPIDFIQPGSILNFDPANKPKRHEHLQPHEQLLLHWKGTLENLDSLWTRWRKEYLVLLRDNSKWNHAGPRLQTKSSPEVGDVVLVEDSMQPRNTWIMARVEQLNGQPGPIRSVKLRMPNGRITTRPVNRIYPLEAGPESNDKENIQPDDSAGSETEPPDPGIKITKKISPFEEEAEEDPPPPTPIPTNLRQGRNIDIPSTTPKHRMITRSKATVMAAALFVLCFSSILFSTISAVSIIECTGCPSCRGCLVHCNNRGVRIFAPEKISKIQICCAEHCHLFPGQPEFNHILPKEMLVNNYECKANFWDTNRENPYEVSAQCSAFHPCQLIDCNFCLELLLNSRCKPKMAAIVACSVLFPILLLLSCLFGAIQKFIKPFGFLFKILRKAFRRQRERAKTIKRKLIIKEPIRKLTRNIKEVKKKGRELRQASLMRLARYGIFSLFLASNLSLANSDTVAVISQSESCRVNNGTRFCSVTSSTTLSLLPAGQPNTLLIKNKVGEVLGALTLTLKALTLVCNPKTIAYLRSYQINTRSVWRCPTSGSCSGSFCSQVGPNTHIPELVEIMDKVGTSGCLEPSAMWSKGCGLPTASCHFYRWYAVPMSLDVYELFECPTWDYHIKADLAITVNDNVLEEFLTLIPGLTHHGTNISLTPIAVSNPPAPILGTSFLTHGFSVALGKDVPRDLKCPDLPSARGFGCSISEEACRDCRHANDTVTCQCREFDAEAILADPEARLPLNIGRHTFLTDGEQVYVEQTYTPIQIHLQMKNFQLISEITESSCKITAKNVRGCYKCLKGVQVNFTCTTDFGTALAYTRCADGINFVTRCSKNGTEGIAAFTYTRSRIDTICTTKCPGGDSEFNLKGELMFIPLPWKEREIVQSMSGQKTSVWNLSNFSPYSLFPALPIGFIISLLFVLISLLILFYFFLRLKLKFFRKIATQLVPIFIAIFLAGGEGAICPLNKTSAKLQIKIWQIQKNNCVHIKHLKMFFCPTSAQITHFTSLFEKLAKAKNKANFCNSKDALWRIIQQAPVRHIKSNKQKEVKMNNCLLHINFTHRNTQMAIFFFNSLKDELFIGMPKIGGARRRKKARPLGQNFLIAPPNIQPKKFGFINSQQSQEKSFSTWQFIQNSQATFPSIATLNLFLFQEMQAQPCLVPPEYEPGSTYREYFLKCQEVGYTPDWPRRGQTMAEYIPKSVGRFWPPTWTNDTPRRRAQGLLLLLWENLTYKGKRLPQADPILSPPAWITDVQPGQTVEDFFRDKGQPLEYPELPCLVLKGGVRGSSRQSRQRARAVGHSCWKAGQLHEEYLPLELLIYTPVEYPEPRIGHSATGRNIRPSSRVGSSSTTQPPPARNPREPEVIREEGNEEALKIIIPRAWRPIKSISIIFAIIALAFALGADTVPAQEFNGFLLCPFFRAPCCFLPFVNNNYLLISSMPKRSSSATVKEQRIIKKARESAFIATFGKPQSIEDQEEMDRLVNSMEEIPRPDNNTKFIESNKDSQSPKTALIVNPEEDFSASILPLTTQIENENKQQQQQQNQPPPIPLTTSTQPPLQYKLATALAPTQSSQMEGQVTIGSGGDCSLEERISNALLTCISKLTEKAVAIPPPASTSQIYGAPTSMPSVKQPTAFPPPEVKGAIPRPIPLSRVGETDHGEVGPRGDPRRPTPYAREAAGGRPVRPALGRSPLVDQHLRTLRIQAEQLNRSVGRALADLEQEKLEEPIHDFLAIEGGITRVLKSIRTTISRLPPR</sequence>
<feature type="compositionally biased region" description="Polar residues" evidence="3">
    <location>
        <begin position="123"/>
        <end position="132"/>
    </location>
</feature>
<dbReference type="InterPro" id="IPR043502">
    <property type="entry name" value="DNA/RNA_pol_sf"/>
</dbReference>
<dbReference type="OrthoDB" id="2275149at2759"/>
<feature type="compositionally biased region" description="Low complexity" evidence="3">
    <location>
        <begin position="3240"/>
        <end position="3249"/>
    </location>
</feature>
<feature type="compositionally biased region" description="Polar residues" evidence="3">
    <location>
        <begin position="511"/>
        <end position="529"/>
    </location>
</feature>
<organism evidence="7 8">
    <name type="scientific">Meloidogyne enterolobii</name>
    <name type="common">Root-knot nematode worm</name>
    <name type="synonym">Meloidogyne mayaguensis</name>
    <dbReference type="NCBI Taxonomy" id="390850"/>
    <lineage>
        <taxon>Eukaryota</taxon>
        <taxon>Metazoa</taxon>
        <taxon>Ecdysozoa</taxon>
        <taxon>Nematoda</taxon>
        <taxon>Chromadorea</taxon>
        <taxon>Rhabditida</taxon>
        <taxon>Tylenchina</taxon>
        <taxon>Tylenchomorpha</taxon>
        <taxon>Tylenchoidea</taxon>
        <taxon>Meloidogynidae</taxon>
        <taxon>Meloidogyninae</taxon>
        <taxon>Meloidogyne</taxon>
    </lineage>
</organism>
<keyword evidence="4" id="KW-0472">Membrane</keyword>
<evidence type="ECO:0000256" key="4">
    <source>
        <dbReference type="SAM" id="Phobius"/>
    </source>
</evidence>
<dbReference type="InterPro" id="IPR008042">
    <property type="entry name" value="Retrotrans_Pao"/>
</dbReference>
<reference evidence="7 8" key="1">
    <citation type="submission" date="2020-08" db="EMBL/GenBank/DDBJ databases">
        <authorList>
            <person name="Koutsovoulos G."/>
            <person name="Danchin GJ E."/>
        </authorList>
    </citation>
    <scope>NUCLEOTIDE SEQUENCE [LARGE SCALE GENOMIC DNA]</scope>
</reference>
<dbReference type="SUPFAM" id="SSF56672">
    <property type="entry name" value="DNA/RNA polymerases"/>
    <property type="match status" value="1"/>
</dbReference>
<keyword evidence="2" id="KW-0175">Coiled coil</keyword>
<dbReference type="InterPro" id="IPR009878">
    <property type="entry name" value="Phlebovirus_G2_fusion"/>
</dbReference>
<feature type="region of interest" description="Disordered" evidence="3">
    <location>
        <begin position="1840"/>
        <end position="1917"/>
    </location>
</feature>
<comment type="caution">
    <text evidence="7">The sequence shown here is derived from an EMBL/GenBank/DDBJ whole genome shotgun (WGS) entry which is preliminary data.</text>
</comment>
<dbReference type="Pfam" id="PF03564">
    <property type="entry name" value="DUF1759"/>
    <property type="match status" value="1"/>
</dbReference>
<proteinExistence type="predicted"/>
<feature type="compositionally biased region" description="Polar residues" evidence="3">
    <location>
        <begin position="3199"/>
        <end position="3214"/>
    </location>
</feature>
<dbReference type="InterPro" id="IPR001584">
    <property type="entry name" value="Integrase_cat-core"/>
</dbReference>
<dbReference type="PROSITE" id="PS50994">
    <property type="entry name" value="INTEGRASE"/>
    <property type="match status" value="1"/>
</dbReference>
<dbReference type="GO" id="GO:0042575">
    <property type="term" value="C:DNA polymerase complex"/>
    <property type="evidence" value="ECO:0007669"/>
    <property type="project" value="UniProtKB-ARBA"/>
</dbReference>
<dbReference type="Pfam" id="PF07245">
    <property type="entry name" value="Phlebovirus_G2"/>
    <property type="match status" value="1"/>
</dbReference>
<feature type="region of interest" description="Disordered" evidence="3">
    <location>
        <begin position="3240"/>
        <end position="3261"/>
    </location>
</feature>
<dbReference type="InterPro" id="IPR012337">
    <property type="entry name" value="RNaseH-like_sf"/>
</dbReference>
<keyword evidence="1" id="KW-0862">Zinc</keyword>
<feature type="transmembrane region" description="Helical" evidence="4">
    <location>
        <begin position="1928"/>
        <end position="1954"/>
    </location>
</feature>
<keyword evidence="1" id="KW-0863">Zinc-finger</keyword>
<evidence type="ECO:0000256" key="1">
    <source>
        <dbReference type="PROSITE-ProRule" id="PRU00047"/>
    </source>
</evidence>
<evidence type="ECO:0000259" key="6">
    <source>
        <dbReference type="PROSITE" id="PS50994"/>
    </source>
</evidence>
<feature type="coiled-coil region" evidence="2">
    <location>
        <begin position="51"/>
        <end position="78"/>
    </location>
</feature>
<feature type="region of interest" description="Disordered" evidence="3">
    <location>
        <begin position="3036"/>
        <end position="3072"/>
    </location>
</feature>
<dbReference type="Proteomes" id="UP000580250">
    <property type="component" value="Unassembled WGS sequence"/>
</dbReference>
<evidence type="ECO:0000256" key="2">
    <source>
        <dbReference type="SAM" id="Coils"/>
    </source>
</evidence>
<accession>A0A6V7X0C7</accession>
<dbReference type="GO" id="GO:0003676">
    <property type="term" value="F:nucleic acid binding"/>
    <property type="evidence" value="ECO:0007669"/>
    <property type="project" value="InterPro"/>
</dbReference>
<dbReference type="Gene3D" id="4.10.60.10">
    <property type="entry name" value="Zinc finger, CCHC-type"/>
    <property type="match status" value="1"/>
</dbReference>
<name>A0A6V7X0C7_MELEN</name>
<dbReference type="Gene3D" id="2.60.98.50">
    <property type="match status" value="1"/>
</dbReference>
<feature type="region of interest" description="Disordered" evidence="3">
    <location>
        <begin position="3194"/>
        <end position="3214"/>
    </location>
</feature>
<feature type="domain" description="CCHC-type" evidence="5">
    <location>
        <begin position="467"/>
        <end position="481"/>
    </location>
</feature>
<feature type="region of interest" description="Disordered" evidence="3">
    <location>
        <begin position="121"/>
        <end position="187"/>
    </location>
</feature>
<feature type="transmembrane region" description="Helical" evidence="4">
    <location>
        <begin position="2616"/>
        <end position="2640"/>
    </location>
</feature>
<dbReference type="EMBL" id="CAJEWN010000963">
    <property type="protein sequence ID" value="CAD2192645.1"/>
    <property type="molecule type" value="Genomic_DNA"/>
</dbReference>
<dbReference type="InterPro" id="IPR041588">
    <property type="entry name" value="Integrase_H2C2"/>
</dbReference>
<dbReference type="PROSITE" id="PS50158">
    <property type="entry name" value="ZF_CCHC"/>
    <property type="match status" value="1"/>
</dbReference>
<evidence type="ECO:0000259" key="5">
    <source>
        <dbReference type="PROSITE" id="PS50158"/>
    </source>
</evidence>
<feature type="compositionally biased region" description="Basic and acidic residues" evidence="3">
    <location>
        <begin position="3360"/>
        <end position="3375"/>
    </location>
</feature>
<feature type="region of interest" description="Disordered" evidence="3">
    <location>
        <begin position="508"/>
        <end position="547"/>
    </location>
</feature>
<evidence type="ECO:0000256" key="3">
    <source>
        <dbReference type="SAM" id="MobiDB-lite"/>
    </source>
</evidence>
<dbReference type="InterPro" id="IPR036397">
    <property type="entry name" value="RNaseH_sf"/>
</dbReference>
<dbReference type="Gene3D" id="2.60.40.3770">
    <property type="match status" value="1"/>
</dbReference>
<dbReference type="PANTHER" id="PTHR47331">
    <property type="entry name" value="PHD-TYPE DOMAIN-CONTAINING PROTEIN"/>
    <property type="match status" value="1"/>
</dbReference>
<evidence type="ECO:0000313" key="7">
    <source>
        <dbReference type="EMBL" id="CAD2192645.1"/>
    </source>
</evidence>
<keyword evidence="4" id="KW-1133">Transmembrane helix</keyword>
<dbReference type="Pfam" id="PF18701">
    <property type="entry name" value="DUF5641"/>
    <property type="match status" value="1"/>
</dbReference>
<dbReference type="PANTHER" id="PTHR47331:SF1">
    <property type="entry name" value="GAG-LIKE PROTEIN"/>
    <property type="match status" value="1"/>
</dbReference>